<evidence type="ECO:0000256" key="4">
    <source>
        <dbReference type="ARBA" id="ARBA00022475"/>
    </source>
</evidence>
<keyword evidence="7 9" id="KW-0472">Membrane</keyword>
<feature type="transmembrane region" description="Helical" evidence="9">
    <location>
        <begin position="130"/>
        <end position="153"/>
    </location>
</feature>
<dbReference type="PIRSF" id="PIRSF006648">
    <property type="entry name" value="DrrB"/>
    <property type="match status" value="1"/>
</dbReference>
<comment type="subcellular location">
    <subcellularLocation>
        <location evidence="1 9">Cell membrane</location>
        <topology evidence="1 9">Multi-pass membrane protein</topology>
    </subcellularLocation>
</comment>
<evidence type="ECO:0000256" key="7">
    <source>
        <dbReference type="ARBA" id="ARBA00023136"/>
    </source>
</evidence>
<dbReference type="Proteomes" id="UP001595823">
    <property type="component" value="Unassembled WGS sequence"/>
</dbReference>
<feature type="transmembrane region" description="Helical" evidence="9">
    <location>
        <begin position="24"/>
        <end position="42"/>
    </location>
</feature>
<feature type="domain" description="ABC transmembrane type-2" evidence="10">
    <location>
        <begin position="14"/>
        <end position="242"/>
    </location>
</feature>
<dbReference type="InterPro" id="IPR000412">
    <property type="entry name" value="ABC_2_transport"/>
</dbReference>
<evidence type="ECO:0000313" key="12">
    <source>
        <dbReference type="Proteomes" id="UP001595823"/>
    </source>
</evidence>
<proteinExistence type="inferred from homology"/>
<evidence type="ECO:0000313" key="11">
    <source>
        <dbReference type="EMBL" id="MFC4334560.1"/>
    </source>
</evidence>
<dbReference type="InterPro" id="IPR051449">
    <property type="entry name" value="ABC-2_transporter_component"/>
</dbReference>
<evidence type="ECO:0000259" key="10">
    <source>
        <dbReference type="PROSITE" id="PS51012"/>
    </source>
</evidence>
<comment type="similarity">
    <text evidence="2 9">Belongs to the ABC-2 integral membrane protein family.</text>
</comment>
<evidence type="ECO:0000256" key="5">
    <source>
        <dbReference type="ARBA" id="ARBA00022692"/>
    </source>
</evidence>
<keyword evidence="8" id="KW-0046">Antibiotic resistance</keyword>
<keyword evidence="3 9" id="KW-0813">Transport</keyword>
<sequence length="244" mass="26270">MSARLTFVTAGRVLAQLAGDKRTLGLILVVPTVMIALIRYILDTPAIFNTVGLILLAAFPFMLMFMTTSITLLRERTHGTLERLFTTPSGKGDIITGYALAFGLAAALQSTIASILAYTWLGLETAGPAWAVVLTAVVSALFGMALGLFVSAFATTEFQAMQFMPIFVVPQLLLCGLIWPRERMADWLQAVSDWLPLTYSVKALEDVQTAASVETAFWGDLGIVVGATVVAIAFGAATMRRRTD</sequence>
<comment type="caution">
    <text evidence="11">The sequence shown here is derived from an EMBL/GenBank/DDBJ whole genome shotgun (WGS) entry which is preliminary data.</text>
</comment>
<name>A0ABV8TUZ1_9ACTN</name>
<dbReference type="PANTHER" id="PTHR30294">
    <property type="entry name" value="MEMBRANE COMPONENT OF ABC TRANSPORTER YHHJ-RELATED"/>
    <property type="match status" value="1"/>
</dbReference>
<gene>
    <name evidence="11" type="ORF">ACFPET_05040</name>
</gene>
<evidence type="ECO:0000256" key="8">
    <source>
        <dbReference type="ARBA" id="ARBA00023251"/>
    </source>
</evidence>
<feature type="transmembrane region" description="Helical" evidence="9">
    <location>
        <begin position="48"/>
        <end position="73"/>
    </location>
</feature>
<dbReference type="PROSITE" id="PS51012">
    <property type="entry name" value="ABC_TM2"/>
    <property type="match status" value="1"/>
</dbReference>
<dbReference type="RefSeq" id="WP_380618370.1">
    <property type="nucleotide sequence ID" value="NZ_JBHSDK010000007.1"/>
</dbReference>
<protein>
    <recommendedName>
        <fullName evidence="9">Transport permease protein</fullName>
    </recommendedName>
</protein>
<keyword evidence="12" id="KW-1185">Reference proteome</keyword>
<feature type="transmembrane region" description="Helical" evidence="9">
    <location>
        <begin position="160"/>
        <end position="179"/>
    </location>
</feature>
<dbReference type="PANTHER" id="PTHR30294:SF38">
    <property type="entry name" value="TRANSPORT PERMEASE PROTEIN"/>
    <property type="match status" value="1"/>
</dbReference>
<evidence type="ECO:0000256" key="1">
    <source>
        <dbReference type="ARBA" id="ARBA00004651"/>
    </source>
</evidence>
<keyword evidence="4 9" id="KW-1003">Cell membrane</keyword>
<dbReference type="InterPro" id="IPR047817">
    <property type="entry name" value="ABC2_TM_bact-type"/>
</dbReference>
<evidence type="ECO:0000256" key="9">
    <source>
        <dbReference type="RuleBase" id="RU361157"/>
    </source>
</evidence>
<keyword evidence="5 9" id="KW-0812">Transmembrane</keyword>
<feature type="transmembrane region" description="Helical" evidence="9">
    <location>
        <begin position="216"/>
        <end position="237"/>
    </location>
</feature>
<evidence type="ECO:0000256" key="3">
    <source>
        <dbReference type="ARBA" id="ARBA00022448"/>
    </source>
</evidence>
<reference evidence="12" key="1">
    <citation type="journal article" date="2019" name="Int. J. Syst. Evol. Microbiol.">
        <title>The Global Catalogue of Microorganisms (GCM) 10K type strain sequencing project: providing services to taxonomists for standard genome sequencing and annotation.</title>
        <authorList>
            <consortium name="The Broad Institute Genomics Platform"/>
            <consortium name="The Broad Institute Genome Sequencing Center for Infectious Disease"/>
            <person name="Wu L."/>
            <person name="Ma J."/>
        </authorList>
    </citation>
    <scope>NUCLEOTIDE SEQUENCE [LARGE SCALE GENOMIC DNA]</scope>
    <source>
        <strain evidence="12">IBRC-M 10908</strain>
    </source>
</reference>
<keyword evidence="6 9" id="KW-1133">Transmembrane helix</keyword>
<dbReference type="Pfam" id="PF01061">
    <property type="entry name" value="ABC2_membrane"/>
    <property type="match status" value="1"/>
</dbReference>
<organism evidence="11 12">
    <name type="scientific">Salininema proteolyticum</name>
    <dbReference type="NCBI Taxonomy" id="1607685"/>
    <lineage>
        <taxon>Bacteria</taxon>
        <taxon>Bacillati</taxon>
        <taxon>Actinomycetota</taxon>
        <taxon>Actinomycetes</taxon>
        <taxon>Glycomycetales</taxon>
        <taxon>Glycomycetaceae</taxon>
        <taxon>Salininema</taxon>
    </lineage>
</organism>
<evidence type="ECO:0000256" key="2">
    <source>
        <dbReference type="ARBA" id="ARBA00007783"/>
    </source>
</evidence>
<dbReference type="EMBL" id="JBHSDK010000007">
    <property type="protein sequence ID" value="MFC4334560.1"/>
    <property type="molecule type" value="Genomic_DNA"/>
</dbReference>
<evidence type="ECO:0000256" key="6">
    <source>
        <dbReference type="ARBA" id="ARBA00022989"/>
    </source>
</evidence>
<accession>A0ABV8TUZ1</accession>
<dbReference type="InterPro" id="IPR013525">
    <property type="entry name" value="ABC2_TM"/>
</dbReference>
<feature type="transmembrane region" description="Helical" evidence="9">
    <location>
        <begin position="94"/>
        <end position="118"/>
    </location>
</feature>